<evidence type="ECO:0000313" key="2">
    <source>
        <dbReference type="Proteomes" id="UP000055048"/>
    </source>
</evidence>
<gene>
    <name evidence="1" type="ORF">T05_11475</name>
</gene>
<protein>
    <submittedName>
        <fullName evidence="1">Uncharacterized protein</fullName>
    </submittedName>
</protein>
<dbReference type="EMBL" id="JYDJ01000061">
    <property type="protein sequence ID" value="KRX46263.1"/>
    <property type="molecule type" value="Genomic_DNA"/>
</dbReference>
<reference evidence="1 2" key="1">
    <citation type="submission" date="2015-01" db="EMBL/GenBank/DDBJ databases">
        <title>Evolution of Trichinella species and genotypes.</title>
        <authorList>
            <person name="Korhonen P.K."/>
            <person name="Edoardo P."/>
            <person name="Giuseppe L.R."/>
            <person name="Gasser R.B."/>
        </authorList>
    </citation>
    <scope>NUCLEOTIDE SEQUENCE [LARGE SCALE GENOMIC DNA]</scope>
    <source>
        <strain evidence="1">ISS417</strain>
    </source>
</reference>
<proteinExistence type="predicted"/>
<name>A0A0V0U5Q8_9BILA</name>
<sequence>MKRLASILHTISHAYYSVAGYFLWRNTSILSCTAKLLRSSLSFALQTILHNAQRQLLHTGLFPTAQQFSSIVHRDHYSATAYFLHYTTFYFIVHRCVSVNAQRCERQDMIIIPTAAPCDGPNHAKTFMLWRRKKSQTTRSRTKDESSFFLKRFLFAVPTLMDRRFCLRCTPPFNHWASGSTA</sequence>
<dbReference type="Proteomes" id="UP000055048">
    <property type="component" value="Unassembled WGS sequence"/>
</dbReference>
<keyword evidence="2" id="KW-1185">Reference proteome</keyword>
<dbReference type="AlphaFoldDB" id="A0A0V0U5Q8"/>
<organism evidence="1 2">
    <name type="scientific">Trichinella murrelli</name>
    <dbReference type="NCBI Taxonomy" id="144512"/>
    <lineage>
        <taxon>Eukaryota</taxon>
        <taxon>Metazoa</taxon>
        <taxon>Ecdysozoa</taxon>
        <taxon>Nematoda</taxon>
        <taxon>Enoplea</taxon>
        <taxon>Dorylaimia</taxon>
        <taxon>Trichinellida</taxon>
        <taxon>Trichinellidae</taxon>
        <taxon>Trichinella</taxon>
    </lineage>
</organism>
<evidence type="ECO:0000313" key="1">
    <source>
        <dbReference type="EMBL" id="KRX46263.1"/>
    </source>
</evidence>
<comment type="caution">
    <text evidence="1">The sequence shown here is derived from an EMBL/GenBank/DDBJ whole genome shotgun (WGS) entry which is preliminary data.</text>
</comment>
<accession>A0A0V0U5Q8</accession>